<dbReference type="CDD" id="cd18578">
    <property type="entry name" value="ABC_6TM_Pgp_ABCB1_D2_like"/>
    <property type="match status" value="1"/>
</dbReference>
<feature type="transmembrane region" description="Helical" evidence="12">
    <location>
        <begin position="195"/>
        <end position="213"/>
    </location>
</feature>
<protein>
    <submittedName>
        <fullName evidence="16">Aste57867_8609 protein</fullName>
    </submittedName>
</protein>
<dbReference type="SUPFAM" id="SSF90123">
    <property type="entry name" value="ABC transporter transmembrane region"/>
    <property type="match status" value="2"/>
</dbReference>
<dbReference type="SUPFAM" id="SSF52540">
    <property type="entry name" value="P-loop containing nucleoside triphosphate hydrolases"/>
    <property type="match status" value="2"/>
</dbReference>
<evidence type="ECO:0000256" key="11">
    <source>
        <dbReference type="SAM" id="MobiDB-lite"/>
    </source>
</evidence>
<evidence type="ECO:0000256" key="7">
    <source>
        <dbReference type="ARBA" id="ARBA00022840"/>
    </source>
</evidence>
<dbReference type="PROSITE" id="PS50929">
    <property type="entry name" value="ABC_TM1F"/>
    <property type="match status" value="2"/>
</dbReference>
<evidence type="ECO:0000313" key="16">
    <source>
        <dbReference type="EMBL" id="VFT85495.1"/>
    </source>
</evidence>
<evidence type="ECO:0000256" key="10">
    <source>
        <dbReference type="ARBA" id="ARBA00023180"/>
    </source>
</evidence>
<dbReference type="InterPro" id="IPR039421">
    <property type="entry name" value="Type_1_exporter"/>
</dbReference>
<feature type="transmembrane region" description="Helical" evidence="12">
    <location>
        <begin position="957"/>
        <end position="978"/>
    </location>
</feature>
<accession>A0A485KKS4</accession>
<dbReference type="GO" id="GO:0090374">
    <property type="term" value="P:oligopeptide export from mitochondrion"/>
    <property type="evidence" value="ECO:0007669"/>
    <property type="project" value="TreeGrafter"/>
</dbReference>
<dbReference type="GO" id="GO:0005743">
    <property type="term" value="C:mitochondrial inner membrane"/>
    <property type="evidence" value="ECO:0007669"/>
    <property type="project" value="TreeGrafter"/>
</dbReference>
<dbReference type="FunFam" id="3.40.50.300:FF:000251">
    <property type="entry name" value="ABC transporter B family member 19"/>
    <property type="match status" value="1"/>
</dbReference>
<dbReference type="FunFam" id="1.20.1560.10:FF:000018">
    <property type="entry name" value="ATP-binding cassette subfamily B member 11"/>
    <property type="match status" value="1"/>
</dbReference>
<dbReference type="InterPro" id="IPR003593">
    <property type="entry name" value="AAA+_ATPase"/>
</dbReference>
<dbReference type="PROSITE" id="PS50893">
    <property type="entry name" value="ABC_TRANSPORTER_2"/>
    <property type="match status" value="2"/>
</dbReference>
<proteinExistence type="inferred from homology"/>
<evidence type="ECO:0000313" key="15">
    <source>
        <dbReference type="EMBL" id="KAF0700889.1"/>
    </source>
</evidence>
<keyword evidence="8 12" id="KW-1133">Transmembrane helix</keyword>
<keyword evidence="7" id="KW-0067">ATP-binding</keyword>
<dbReference type="EMBL" id="CAADRA010005129">
    <property type="protein sequence ID" value="VFT85495.1"/>
    <property type="molecule type" value="Genomic_DNA"/>
</dbReference>
<dbReference type="FunFam" id="3.40.50.300:FF:000066">
    <property type="entry name" value="ABC transporter B family member 1"/>
    <property type="match status" value="1"/>
</dbReference>
<dbReference type="GO" id="GO:0005886">
    <property type="term" value="C:plasma membrane"/>
    <property type="evidence" value="ECO:0007669"/>
    <property type="project" value="UniProtKB-SubCell"/>
</dbReference>
<keyword evidence="10" id="KW-0325">Glycoprotein</keyword>
<dbReference type="SMART" id="SM00382">
    <property type="entry name" value="AAA"/>
    <property type="match status" value="2"/>
</dbReference>
<dbReference type="InterPro" id="IPR027417">
    <property type="entry name" value="P-loop_NTPase"/>
</dbReference>
<feature type="domain" description="ABC transmembrane type-1" evidence="14">
    <location>
        <begin position="76"/>
        <end position="375"/>
    </location>
</feature>
<dbReference type="InterPro" id="IPR011527">
    <property type="entry name" value="ABC1_TM_dom"/>
</dbReference>
<dbReference type="Pfam" id="PF00005">
    <property type="entry name" value="ABC_tran"/>
    <property type="match status" value="2"/>
</dbReference>
<sequence length="1300" mass="139043">MTSKETTTQEVEYLVVETPKDLLAKGAAVATAVDEAPTGAPAAVAPKEASKTLRGDMVSLLQLFRFADKIDVGLMVVGALGAFATGAAGPLRILLFGDIISALNPTDGGANMLSTVSGIALKLVWMGLGLMVTGFLQVACWSITSSRQGKRMREAYVRAILTKEVAWFDVNDPATLATKVTESTMLIQEGMGRKIGDGCNFASMAITGITIGIANGWKLGLIVLAFTPLIAIGTYVMMKSMSAAVQRAVHAYGQAGAIADEALSNIRTVHMFNSVAATSAKYDVALQAAEAAGIRKGLVAGLGNGLVFFIIFATYVVGIYFGAVFVANDNLGSSPCQGSSGGCYDGGKVLIVFFGVIMGAMAIGQAGPCIEAVVTARAAAFEAFRIIDQPSKIDPLSTAGETLVDVLGDIELHQVAFAYPTRPDIQVCQGYTLRIAAGEKVALVGPSGSGKSTIVSLLERFYDPTTGVVTLDGVDLRQLNVAWLRQQIGLVGQEPCLFADSIAANIRHGKPDATLDEIHAAAKMANAYDFIVGFPEGFDTDVGERGAQLSGGQKQRIAIARAIIKNPAVLLLDEATSALDTESERIVQASLDRLLATRQRTTIIVAHRLSTIRNADRIVVLNHGKVQEEGTHDALMVMEGGHYKRLVEAQRHATSDAPEDTLALASESNMATPRKSSRLTSKGDAAELAQVATDDNTSTNDDGDQLYHVSAARIWKLSHPERWHVCFGAIGAAVTGATFPVWGILLSKSIVLFFNFNVTADEMKHQGFLWAMYFLALGVAYALSAVVHNYCFSIVSEKLTARLRSLGFAAMLRQEIGWYDLQPSGVLTTRLATETTLIQRMTSDFLRNTVSTIVTLVVAIGISFYFSWQMTLAVLAVFPLMGFASAIRHRSLQTSGQNGGTKTHQGDTLAGALLAESINSIRTIASFGMERAINATFIQYIVQSTLEDAAAAYRLGVIYGVSQGIMFLALAFLFWFGGWLIHHGHISFEAMFMVLMALMMSSFGIGTAIQGLGGRDKAQRAAAHLFETIDRVPTIDCTATDDRGDRLAHVVGTIQFKNVQFAYPTRPHSLVYKNYSLTVESGTTVALVGASGSGKSTAISLLERFYDPLAGAVFLDGVDIKTLNLHWLRDHISLVGQEPVLFAGTIADNIGTGKPGSTLAEIEEAAKKANAHDFIVNFPDGYATQVGDRGVQVSGGQKQRIAIARAILRDPAVLLLDEATSALDNESERIVQASLDALLQLKKRTTIVVAHRLSTIRNADLIAVCHEGGVVEQGTHDQLMLRPDGLYKTLVSRQVETSVQ</sequence>
<dbReference type="PROSITE" id="PS00211">
    <property type="entry name" value="ABC_TRANSPORTER_1"/>
    <property type="match status" value="2"/>
</dbReference>
<reference evidence="16 17" key="1">
    <citation type="submission" date="2019-03" db="EMBL/GenBank/DDBJ databases">
        <authorList>
            <person name="Gaulin E."/>
            <person name="Dumas B."/>
        </authorList>
    </citation>
    <scope>NUCLEOTIDE SEQUENCE [LARGE SCALE GENOMIC DNA]</scope>
    <source>
        <strain evidence="16">CBS 568.67</strain>
    </source>
</reference>
<evidence type="ECO:0000256" key="4">
    <source>
        <dbReference type="ARBA" id="ARBA00022692"/>
    </source>
</evidence>
<keyword evidence="17" id="KW-1185">Reference proteome</keyword>
<evidence type="ECO:0000259" key="13">
    <source>
        <dbReference type="PROSITE" id="PS50893"/>
    </source>
</evidence>
<feature type="transmembrane region" description="Helical" evidence="12">
    <location>
        <begin position="123"/>
        <end position="143"/>
    </location>
</feature>
<evidence type="ECO:0000256" key="1">
    <source>
        <dbReference type="ARBA" id="ARBA00004651"/>
    </source>
</evidence>
<reference evidence="15" key="2">
    <citation type="submission" date="2019-06" db="EMBL/GenBank/DDBJ databases">
        <title>Genomics analysis of Aphanomyces spp. identifies a new class of oomycete effector associated with host adaptation.</title>
        <authorList>
            <person name="Gaulin E."/>
        </authorList>
    </citation>
    <scope>NUCLEOTIDE SEQUENCE</scope>
    <source>
        <strain evidence="15">CBS 578.67</strain>
    </source>
</reference>
<feature type="transmembrane region" description="Helical" evidence="12">
    <location>
        <begin position="767"/>
        <end position="792"/>
    </location>
</feature>
<comment type="similarity">
    <text evidence="2">Belongs to the ABC transporter superfamily. ABCB family. Multidrug resistance exporter (TC 3.A.1.201) subfamily.</text>
</comment>
<dbReference type="GO" id="GO:0005524">
    <property type="term" value="F:ATP binding"/>
    <property type="evidence" value="ECO:0007669"/>
    <property type="project" value="UniProtKB-KW"/>
</dbReference>
<keyword evidence="6" id="KW-0547">Nucleotide-binding</keyword>
<name>A0A485KKS4_9STRA</name>
<feature type="transmembrane region" description="Helical" evidence="12">
    <location>
        <begin position="305"/>
        <end position="327"/>
    </location>
</feature>
<dbReference type="Gene3D" id="3.40.50.300">
    <property type="entry name" value="P-loop containing nucleotide triphosphate hydrolases"/>
    <property type="match status" value="2"/>
</dbReference>
<dbReference type="Proteomes" id="UP000332933">
    <property type="component" value="Unassembled WGS sequence"/>
</dbReference>
<evidence type="ECO:0000256" key="2">
    <source>
        <dbReference type="ARBA" id="ARBA00007577"/>
    </source>
</evidence>
<feature type="domain" description="ABC transporter" evidence="13">
    <location>
        <begin position="1054"/>
        <end position="1292"/>
    </location>
</feature>
<evidence type="ECO:0000256" key="8">
    <source>
        <dbReference type="ARBA" id="ARBA00022989"/>
    </source>
</evidence>
<evidence type="ECO:0000256" key="6">
    <source>
        <dbReference type="ARBA" id="ARBA00022741"/>
    </source>
</evidence>
<evidence type="ECO:0000256" key="9">
    <source>
        <dbReference type="ARBA" id="ARBA00023136"/>
    </source>
</evidence>
<dbReference type="InterPro" id="IPR003439">
    <property type="entry name" value="ABC_transporter-like_ATP-bd"/>
</dbReference>
<dbReference type="EMBL" id="VJMH01005108">
    <property type="protein sequence ID" value="KAF0700889.1"/>
    <property type="molecule type" value="Genomic_DNA"/>
</dbReference>
<feature type="transmembrane region" description="Helical" evidence="12">
    <location>
        <begin position="845"/>
        <end position="864"/>
    </location>
</feature>
<dbReference type="Gene3D" id="1.20.1560.10">
    <property type="entry name" value="ABC transporter type 1, transmembrane domain"/>
    <property type="match status" value="1"/>
</dbReference>
<feature type="transmembrane region" description="Helical" evidence="12">
    <location>
        <begin position="72"/>
        <end position="103"/>
    </location>
</feature>
<keyword evidence="4 12" id="KW-0812">Transmembrane</keyword>
<feature type="transmembrane region" description="Helical" evidence="12">
    <location>
        <begin position="723"/>
        <end position="747"/>
    </location>
</feature>
<feature type="transmembrane region" description="Helical" evidence="12">
    <location>
        <begin position="870"/>
        <end position="887"/>
    </location>
</feature>
<organism evidence="16 17">
    <name type="scientific">Aphanomyces stellatus</name>
    <dbReference type="NCBI Taxonomy" id="120398"/>
    <lineage>
        <taxon>Eukaryota</taxon>
        <taxon>Sar</taxon>
        <taxon>Stramenopiles</taxon>
        <taxon>Oomycota</taxon>
        <taxon>Saprolegniomycetes</taxon>
        <taxon>Saprolegniales</taxon>
        <taxon>Verrucalvaceae</taxon>
        <taxon>Aphanomyces</taxon>
    </lineage>
</organism>
<feature type="domain" description="ABC transmembrane type-1" evidence="14">
    <location>
        <begin position="725"/>
        <end position="1010"/>
    </location>
</feature>
<dbReference type="CDD" id="cd03249">
    <property type="entry name" value="ABC_MTABC3_MDL1_MDL2"/>
    <property type="match status" value="2"/>
</dbReference>
<dbReference type="InterPro" id="IPR017871">
    <property type="entry name" value="ABC_transporter-like_CS"/>
</dbReference>
<gene>
    <name evidence="16" type="primary">Aste57867_8609</name>
    <name evidence="15" type="ORF">As57867_008575</name>
    <name evidence="16" type="ORF">ASTE57867_8609</name>
</gene>
<evidence type="ECO:0000313" key="17">
    <source>
        <dbReference type="Proteomes" id="UP000332933"/>
    </source>
</evidence>
<dbReference type="GO" id="GO:0016887">
    <property type="term" value="F:ATP hydrolysis activity"/>
    <property type="evidence" value="ECO:0007669"/>
    <property type="project" value="InterPro"/>
</dbReference>
<evidence type="ECO:0000256" key="3">
    <source>
        <dbReference type="ARBA" id="ARBA00022448"/>
    </source>
</evidence>
<dbReference type="Pfam" id="PF00664">
    <property type="entry name" value="ABC_membrane"/>
    <property type="match status" value="2"/>
</dbReference>
<evidence type="ECO:0000256" key="12">
    <source>
        <dbReference type="SAM" id="Phobius"/>
    </source>
</evidence>
<feature type="region of interest" description="Disordered" evidence="11">
    <location>
        <begin position="664"/>
        <end position="683"/>
    </location>
</feature>
<dbReference type="OrthoDB" id="6500128at2759"/>
<keyword evidence="9 12" id="KW-0472">Membrane</keyword>
<dbReference type="CDD" id="cd18577">
    <property type="entry name" value="ABC_6TM_Pgp_ABCB1_D1_like"/>
    <property type="match status" value="1"/>
</dbReference>
<keyword evidence="3" id="KW-0813">Transport</keyword>
<keyword evidence="5" id="KW-0677">Repeat</keyword>
<dbReference type="PANTHER" id="PTHR43394:SF27">
    <property type="entry name" value="ATP-DEPENDENT TRANSLOCASE ABCB1-LIKE"/>
    <property type="match status" value="1"/>
</dbReference>
<feature type="transmembrane region" description="Helical" evidence="12">
    <location>
        <begin position="219"/>
        <end position="238"/>
    </location>
</feature>
<evidence type="ECO:0000259" key="14">
    <source>
        <dbReference type="PROSITE" id="PS50929"/>
    </source>
</evidence>
<dbReference type="InterPro" id="IPR036640">
    <property type="entry name" value="ABC1_TM_sf"/>
</dbReference>
<comment type="subcellular location">
    <subcellularLocation>
        <location evidence="1">Cell membrane</location>
        <topology evidence="1">Multi-pass membrane protein</topology>
    </subcellularLocation>
</comment>
<feature type="transmembrane region" description="Helical" evidence="12">
    <location>
        <begin position="347"/>
        <end position="367"/>
    </location>
</feature>
<feature type="transmembrane region" description="Helical" evidence="12">
    <location>
        <begin position="990"/>
        <end position="1012"/>
    </location>
</feature>
<evidence type="ECO:0000256" key="5">
    <source>
        <dbReference type="ARBA" id="ARBA00022737"/>
    </source>
</evidence>
<feature type="domain" description="ABC transporter" evidence="13">
    <location>
        <begin position="410"/>
        <end position="648"/>
    </location>
</feature>
<dbReference type="PANTHER" id="PTHR43394">
    <property type="entry name" value="ATP-DEPENDENT PERMEASE MDL1, MITOCHONDRIAL"/>
    <property type="match status" value="1"/>
</dbReference>
<dbReference type="GO" id="GO:0015421">
    <property type="term" value="F:ABC-type oligopeptide transporter activity"/>
    <property type="evidence" value="ECO:0007669"/>
    <property type="project" value="TreeGrafter"/>
</dbReference>